<dbReference type="EMBL" id="KV921900">
    <property type="protein sequence ID" value="ORE07661.1"/>
    <property type="molecule type" value="Genomic_DNA"/>
</dbReference>
<evidence type="ECO:0000256" key="1">
    <source>
        <dbReference type="SAM" id="MobiDB-lite"/>
    </source>
</evidence>
<dbReference type="VEuPathDB" id="FungiDB:BCV72DRAFT_325803"/>
<reference evidence="2" key="1">
    <citation type="journal article" date="2016" name="Proc. Natl. Acad. Sci. U.S.A.">
        <title>Lipid metabolic changes in an early divergent fungus govern the establishment of a mutualistic symbiosis with endobacteria.</title>
        <authorList>
            <person name="Lastovetsky O.A."/>
            <person name="Gaspar M.L."/>
            <person name="Mondo S.J."/>
            <person name="LaButti K.M."/>
            <person name="Sandor L."/>
            <person name="Grigoriev I.V."/>
            <person name="Henry S.A."/>
            <person name="Pawlowska T.E."/>
        </authorList>
    </citation>
    <scope>NUCLEOTIDE SEQUENCE [LARGE SCALE GENOMIC DNA]</scope>
    <source>
        <strain evidence="2">ATCC 52814</strain>
    </source>
</reference>
<evidence type="ECO:0000313" key="2">
    <source>
        <dbReference type="EMBL" id="ORE07661.1"/>
    </source>
</evidence>
<dbReference type="Proteomes" id="UP000242414">
    <property type="component" value="Unassembled WGS sequence"/>
</dbReference>
<dbReference type="OrthoDB" id="2225686at2759"/>
<protein>
    <recommendedName>
        <fullName evidence="3">C2H2-type domain-containing protein</fullName>
    </recommendedName>
</protein>
<sequence length="360" mass="41462">MQKHNIQLPHRITGIRRYDNNEYTYVKSTNSHDDTEKYFGCPACIAHCIEIDKLKTHYYANHLKTLPEQPQTTSQEEPATEKQQSYSSQDQPNKRRLSNILGTELLDPLCLSFSPLDHDDHLLVQNFDASMAFYKLQLLLCQHKWKLPLENHIHCAMATTHILLLSRNQYPEDLSPYFSNHDLKATINGIETYMIGIAQNLTMGVLSRDKAIAHLLDLDLFTDENKSFTWDDMDVKSWLWEAKSAAQGGNNYSICRNLLRVGIFCKNALDAQNMEGVLDLQIIGRVRGYYIMYELEKIKIPSCLDDLTKLIVDMSRVCRVLDSFNRICKPSVHQAMPNRHHPTITTTAFNGVFSPSQDRR</sequence>
<accession>A0A1X0R6S3</accession>
<gene>
    <name evidence="2" type="ORF">BCV72DRAFT_325803</name>
</gene>
<feature type="region of interest" description="Disordered" evidence="1">
    <location>
        <begin position="66"/>
        <end position="94"/>
    </location>
</feature>
<dbReference type="AlphaFoldDB" id="A0A1X0R6S3"/>
<evidence type="ECO:0008006" key="3">
    <source>
        <dbReference type="Google" id="ProtNLM"/>
    </source>
</evidence>
<proteinExistence type="predicted"/>
<organism evidence="2">
    <name type="scientific">Rhizopus microsporus var. microsporus</name>
    <dbReference type="NCBI Taxonomy" id="86635"/>
    <lineage>
        <taxon>Eukaryota</taxon>
        <taxon>Fungi</taxon>
        <taxon>Fungi incertae sedis</taxon>
        <taxon>Mucoromycota</taxon>
        <taxon>Mucoromycotina</taxon>
        <taxon>Mucoromycetes</taxon>
        <taxon>Mucorales</taxon>
        <taxon>Mucorineae</taxon>
        <taxon>Rhizopodaceae</taxon>
        <taxon>Rhizopus</taxon>
    </lineage>
</organism>
<feature type="compositionally biased region" description="Polar residues" evidence="1">
    <location>
        <begin position="68"/>
        <end position="91"/>
    </location>
</feature>
<name>A0A1X0R6S3_RHIZD</name>